<gene>
    <name evidence="4" type="ORF">DWW10_06830</name>
</gene>
<dbReference type="InterPro" id="IPR041607">
    <property type="entry name" value="HU-HIG"/>
</dbReference>
<dbReference type="Proteomes" id="UP000283850">
    <property type="component" value="Unassembled WGS sequence"/>
</dbReference>
<dbReference type="EMBL" id="QRZF01000003">
    <property type="protein sequence ID" value="RGV56381.1"/>
    <property type="molecule type" value="Genomic_DNA"/>
</dbReference>
<dbReference type="RefSeq" id="WP_118421000.1">
    <property type="nucleotide sequence ID" value="NZ_QRZF01000003.1"/>
</dbReference>
<feature type="compositionally biased region" description="Gly residues" evidence="2">
    <location>
        <begin position="156"/>
        <end position="172"/>
    </location>
</feature>
<feature type="compositionally biased region" description="Polar residues" evidence="2">
    <location>
        <begin position="141"/>
        <end position="150"/>
    </location>
</feature>
<accession>A0A412YG39</accession>
<dbReference type="GO" id="GO:0003677">
    <property type="term" value="F:DNA binding"/>
    <property type="evidence" value="ECO:0007669"/>
    <property type="project" value="UniProtKB-KW"/>
</dbReference>
<evidence type="ECO:0000313" key="5">
    <source>
        <dbReference type="Proteomes" id="UP000283850"/>
    </source>
</evidence>
<dbReference type="InterPro" id="IPR010992">
    <property type="entry name" value="IHF-like_DNA-bd_dom_sf"/>
</dbReference>
<dbReference type="SUPFAM" id="SSF47729">
    <property type="entry name" value="IHF-like DNA-binding proteins"/>
    <property type="match status" value="1"/>
</dbReference>
<protein>
    <submittedName>
        <fullName evidence="4">DNA-binding protein</fullName>
    </submittedName>
</protein>
<dbReference type="InterPro" id="IPR005902">
    <property type="entry name" value="HU_DNA-bd_put"/>
</dbReference>
<evidence type="ECO:0000313" key="4">
    <source>
        <dbReference type="EMBL" id="RGV56381.1"/>
    </source>
</evidence>
<comment type="caution">
    <text evidence="4">The sequence shown here is derived from an EMBL/GenBank/DDBJ whole genome shotgun (WGS) entry which is preliminary data.</text>
</comment>
<dbReference type="Gene3D" id="4.10.520.10">
    <property type="entry name" value="IHF-like DNA-binding proteins"/>
    <property type="match status" value="1"/>
</dbReference>
<dbReference type="AlphaFoldDB" id="A0A412YG39"/>
<evidence type="ECO:0000256" key="2">
    <source>
        <dbReference type="SAM" id="MobiDB-lite"/>
    </source>
</evidence>
<feature type="domain" description="HU" evidence="3">
    <location>
        <begin position="1"/>
        <end position="123"/>
    </location>
</feature>
<reference evidence="4 5" key="1">
    <citation type="submission" date="2018-08" db="EMBL/GenBank/DDBJ databases">
        <title>A genome reference for cultivated species of the human gut microbiota.</title>
        <authorList>
            <person name="Zou Y."/>
            <person name="Xue W."/>
            <person name="Luo G."/>
        </authorList>
    </citation>
    <scope>NUCLEOTIDE SEQUENCE [LARGE SCALE GENOMIC DNA]</scope>
    <source>
        <strain evidence="4 5">AF14-32</strain>
    </source>
</reference>
<proteinExistence type="predicted"/>
<dbReference type="NCBIfam" id="TIGR01201">
    <property type="entry name" value="HU_rel"/>
    <property type="match status" value="1"/>
</dbReference>
<keyword evidence="1 4" id="KW-0238">DNA-binding</keyword>
<feature type="region of interest" description="Disordered" evidence="2">
    <location>
        <begin position="139"/>
        <end position="180"/>
    </location>
</feature>
<dbReference type="Pfam" id="PF18291">
    <property type="entry name" value="HU-HIG"/>
    <property type="match status" value="1"/>
</dbReference>
<evidence type="ECO:0000259" key="3">
    <source>
        <dbReference type="Pfam" id="PF18291"/>
    </source>
</evidence>
<sequence length="180" mass="18628">MALNYSIAMMGNPMNLEEAKKAYAKAQVSQELSLKALAKRVSSQTTASRADVTAVIIATVENMIDGLRAGEQVDFGDLGKFRLQITSRGAETAEKFSTANITGVNIQFIPGEDLKNIFAGMEFSPVPTRAATRAVLKAQKAGQTTVDISKTSTPGGDDGGNTGGGGNSGGDGGIEDDPLG</sequence>
<organism evidence="4 5">
    <name type="scientific">Bacteroides intestinalis</name>
    <dbReference type="NCBI Taxonomy" id="329854"/>
    <lineage>
        <taxon>Bacteria</taxon>
        <taxon>Pseudomonadati</taxon>
        <taxon>Bacteroidota</taxon>
        <taxon>Bacteroidia</taxon>
        <taxon>Bacteroidales</taxon>
        <taxon>Bacteroidaceae</taxon>
        <taxon>Bacteroides</taxon>
    </lineage>
</organism>
<evidence type="ECO:0000256" key="1">
    <source>
        <dbReference type="ARBA" id="ARBA00023125"/>
    </source>
</evidence>
<name>A0A412YG39_9BACE</name>